<dbReference type="Proteomes" id="UP000053424">
    <property type="component" value="Unassembled WGS sequence"/>
</dbReference>
<dbReference type="AlphaFoldDB" id="A0A0C2XIL9"/>
<evidence type="ECO:0000313" key="2">
    <source>
        <dbReference type="Proteomes" id="UP000053424"/>
    </source>
</evidence>
<reference evidence="1 2" key="1">
    <citation type="submission" date="2014-04" db="EMBL/GenBank/DDBJ databases">
        <authorList>
            <consortium name="DOE Joint Genome Institute"/>
            <person name="Kuo A."/>
            <person name="Gay G."/>
            <person name="Dore J."/>
            <person name="Kohler A."/>
            <person name="Nagy L.G."/>
            <person name="Floudas D."/>
            <person name="Copeland A."/>
            <person name="Barry K.W."/>
            <person name="Cichocki N."/>
            <person name="Veneault-Fourrey C."/>
            <person name="LaButti K."/>
            <person name="Lindquist E.A."/>
            <person name="Lipzen A."/>
            <person name="Lundell T."/>
            <person name="Morin E."/>
            <person name="Murat C."/>
            <person name="Sun H."/>
            <person name="Tunlid A."/>
            <person name="Henrissat B."/>
            <person name="Grigoriev I.V."/>
            <person name="Hibbett D.S."/>
            <person name="Martin F."/>
            <person name="Nordberg H.P."/>
            <person name="Cantor M.N."/>
            <person name="Hua S.X."/>
        </authorList>
    </citation>
    <scope>NUCLEOTIDE SEQUENCE [LARGE SCALE GENOMIC DNA]</scope>
    <source>
        <strain evidence="2">h7</strain>
    </source>
</reference>
<proteinExistence type="predicted"/>
<name>A0A0C2XIL9_HEBCY</name>
<organism evidence="1 2">
    <name type="scientific">Hebeloma cylindrosporum</name>
    <dbReference type="NCBI Taxonomy" id="76867"/>
    <lineage>
        <taxon>Eukaryota</taxon>
        <taxon>Fungi</taxon>
        <taxon>Dikarya</taxon>
        <taxon>Basidiomycota</taxon>
        <taxon>Agaricomycotina</taxon>
        <taxon>Agaricomycetes</taxon>
        <taxon>Agaricomycetidae</taxon>
        <taxon>Agaricales</taxon>
        <taxon>Agaricineae</taxon>
        <taxon>Hymenogastraceae</taxon>
        <taxon>Hebeloma</taxon>
    </lineage>
</organism>
<sequence>MDCIYLSRLSPDSDQKESFKAIDRTSLDSLRLRNKALNFPFWFTEFVKYVPTKVNRFSNVILCQNHVQRNLFFLEIFLEEQWPTAPSSASRTRFNVRIGVAFFSFEYKIHRKGREKFQTDLYLLLSPKDLKDNVPARTDFPQC</sequence>
<accession>A0A0C2XIL9</accession>
<reference evidence="2" key="2">
    <citation type="submission" date="2015-01" db="EMBL/GenBank/DDBJ databases">
        <title>Evolutionary Origins and Diversification of the Mycorrhizal Mutualists.</title>
        <authorList>
            <consortium name="DOE Joint Genome Institute"/>
            <consortium name="Mycorrhizal Genomics Consortium"/>
            <person name="Kohler A."/>
            <person name="Kuo A."/>
            <person name="Nagy L.G."/>
            <person name="Floudas D."/>
            <person name="Copeland A."/>
            <person name="Barry K.W."/>
            <person name="Cichocki N."/>
            <person name="Veneault-Fourrey C."/>
            <person name="LaButti K."/>
            <person name="Lindquist E.A."/>
            <person name="Lipzen A."/>
            <person name="Lundell T."/>
            <person name="Morin E."/>
            <person name="Murat C."/>
            <person name="Riley R."/>
            <person name="Ohm R."/>
            <person name="Sun H."/>
            <person name="Tunlid A."/>
            <person name="Henrissat B."/>
            <person name="Grigoriev I.V."/>
            <person name="Hibbett D.S."/>
            <person name="Martin F."/>
        </authorList>
    </citation>
    <scope>NUCLEOTIDE SEQUENCE [LARGE SCALE GENOMIC DNA]</scope>
    <source>
        <strain evidence="2">h7</strain>
    </source>
</reference>
<keyword evidence="2" id="KW-1185">Reference proteome</keyword>
<dbReference type="HOGENOM" id="CLU_1806392_0_0_1"/>
<dbReference type="EMBL" id="KN831796">
    <property type="protein sequence ID" value="KIM37643.1"/>
    <property type="molecule type" value="Genomic_DNA"/>
</dbReference>
<protein>
    <submittedName>
        <fullName evidence="1">Uncharacterized protein</fullName>
    </submittedName>
</protein>
<evidence type="ECO:0000313" key="1">
    <source>
        <dbReference type="EMBL" id="KIM37643.1"/>
    </source>
</evidence>
<gene>
    <name evidence="1" type="ORF">M413DRAFT_258929</name>
</gene>